<protein>
    <recommendedName>
        <fullName evidence="3">Mitochondrial genome maintenance protein MGM101</fullName>
    </recommendedName>
</protein>
<keyword evidence="12" id="KW-1185">Reference proteome</keyword>
<evidence type="ECO:0000313" key="12">
    <source>
        <dbReference type="Proteomes" id="UP001327957"/>
    </source>
</evidence>
<evidence type="ECO:0000256" key="7">
    <source>
        <dbReference type="ARBA" id="ARBA00023128"/>
    </source>
</evidence>
<evidence type="ECO:0000256" key="9">
    <source>
        <dbReference type="ARBA" id="ARBA00023271"/>
    </source>
</evidence>
<dbReference type="PANTHER" id="PTHR31404:SF0">
    <property type="entry name" value="MITOCHONDRIAL GENOME MAINTENANCE PROTEIN MGM101"/>
    <property type="match status" value="1"/>
</dbReference>
<dbReference type="GO" id="GO:0000262">
    <property type="term" value="C:mitochondrial chromosome"/>
    <property type="evidence" value="ECO:0007669"/>
    <property type="project" value="InterPro"/>
</dbReference>
<evidence type="ECO:0000313" key="11">
    <source>
        <dbReference type="EMBL" id="KAK6211770.1"/>
    </source>
</evidence>
<dbReference type="EMBL" id="JASAOK010000046">
    <property type="protein sequence ID" value="KAK6211770.1"/>
    <property type="molecule type" value="Genomic_DNA"/>
</dbReference>
<keyword evidence="8" id="KW-0234">DNA repair</keyword>
<feature type="compositionally biased region" description="Low complexity" evidence="10">
    <location>
        <begin position="27"/>
        <end position="49"/>
    </location>
</feature>
<dbReference type="GO" id="GO:0036297">
    <property type="term" value="P:interstrand cross-link repair"/>
    <property type="evidence" value="ECO:0007669"/>
    <property type="project" value="TreeGrafter"/>
</dbReference>
<evidence type="ECO:0000256" key="4">
    <source>
        <dbReference type="ARBA" id="ARBA00022763"/>
    </source>
</evidence>
<comment type="similarity">
    <text evidence="2">Belongs to the MGM101 family.</text>
</comment>
<keyword evidence="5" id="KW-0809">Transit peptide</keyword>
<evidence type="ECO:0000256" key="5">
    <source>
        <dbReference type="ARBA" id="ARBA00022946"/>
    </source>
</evidence>
<evidence type="ECO:0000256" key="6">
    <source>
        <dbReference type="ARBA" id="ARBA00023125"/>
    </source>
</evidence>
<dbReference type="GO" id="GO:0003697">
    <property type="term" value="F:single-stranded DNA binding"/>
    <property type="evidence" value="ECO:0007669"/>
    <property type="project" value="InterPro"/>
</dbReference>
<dbReference type="PANTHER" id="PTHR31404">
    <property type="entry name" value="MITOCHONDRIAL GENOME MAINTENANCE PROTEIN MGM101"/>
    <property type="match status" value="1"/>
</dbReference>
<evidence type="ECO:0000256" key="3">
    <source>
        <dbReference type="ARBA" id="ARBA00013628"/>
    </source>
</evidence>
<keyword evidence="7" id="KW-0496">Mitochondrion</keyword>
<proteinExistence type="inferred from homology"/>
<accession>A0AAV9T5D9</accession>
<evidence type="ECO:0000256" key="10">
    <source>
        <dbReference type="SAM" id="MobiDB-lite"/>
    </source>
</evidence>
<keyword evidence="9" id="KW-1135">Mitochondrion nucleoid</keyword>
<dbReference type="AlphaFoldDB" id="A0AAV9T5D9"/>
<gene>
    <name evidence="11" type="ORF">QIS74_11034</name>
</gene>
<comment type="caution">
    <text evidence="11">The sequence shown here is derived from an EMBL/GenBank/DDBJ whole genome shotgun (WGS) entry which is preliminary data.</text>
</comment>
<keyword evidence="4" id="KW-0227">DNA damage</keyword>
<evidence type="ECO:0000256" key="1">
    <source>
        <dbReference type="ARBA" id="ARBA00004436"/>
    </source>
</evidence>
<organism evidence="11 12">
    <name type="scientific">Colletotrichum tabaci</name>
    <dbReference type="NCBI Taxonomy" id="1209068"/>
    <lineage>
        <taxon>Eukaryota</taxon>
        <taxon>Fungi</taxon>
        <taxon>Dikarya</taxon>
        <taxon>Ascomycota</taxon>
        <taxon>Pezizomycotina</taxon>
        <taxon>Sordariomycetes</taxon>
        <taxon>Hypocreomycetidae</taxon>
        <taxon>Glomerellales</taxon>
        <taxon>Glomerellaceae</taxon>
        <taxon>Colletotrichum</taxon>
        <taxon>Colletotrichum destructivum species complex</taxon>
    </lineage>
</organism>
<dbReference type="GO" id="GO:0000725">
    <property type="term" value="P:recombinational repair"/>
    <property type="evidence" value="ECO:0007669"/>
    <property type="project" value="TreeGrafter"/>
</dbReference>
<evidence type="ECO:0000256" key="2">
    <source>
        <dbReference type="ARBA" id="ARBA00007053"/>
    </source>
</evidence>
<dbReference type="Pfam" id="PF06420">
    <property type="entry name" value="Mgm101p"/>
    <property type="match status" value="1"/>
</dbReference>
<sequence length="312" mass="33863">MASSLAPLRPLLRATSRQSLAQVARITTTPRSKAAAAAATTTQRATPAKSTTTSSYVRRSPASNTSRAAAPRAATTTPAPTPKAPATTPTSTPSDPPSAATPLPEAPSTSRPAETTSFSASAGPPYQPHQQQQQQGHAIDWSTSYYGLGSQRFSKEIVDILLQPVNPDDVEVKPDGIIYLPEIKYRRILNAAFGPGGWGLVPKGEVVVGEKIVTREYALVAEGRFISQAQGENNYFALENLPSAVEGCKSNALMRCCKDLGIASDLWDPVFIRQFRKQYADEVWVEHVVTKKKKLVWTRKDVPITYPFKRTN</sequence>
<feature type="region of interest" description="Disordered" evidence="10">
    <location>
        <begin position="1"/>
        <end position="137"/>
    </location>
</feature>
<comment type="subcellular location">
    <subcellularLocation>
        <location evidence="1">Mitochondrion matrix</location>
        <location evidence="1">Mitochondrion nucleoid</location>
    </subcellularLocation>
</comment>
<dbReference type="Proteomes" id="UP001327957">
    <property type="component" value="Unassembled WGS sequence"/>
</dbReference>
<feature type="compositionally biased region" description="Polar residues" evidence="10">
    <location>
        <begin position="107"/>
        <end position="120"/>
    </location>
</feature>
<name>A0AAV9T5D9_9PEZI</name>
<dbReference type="InterPro" id="IPR009446">
    <property type="entry name" value="Mgm101"/>
</dbReference>
<keyword evidence="6" id="KW-0238">DNA-binding</keyword>
<evidence type="ECO:0000256" key="8">
    <source>
        <dbReference type="ARBA" id="ARBA00023204"/>
    </source>
</evidence>
<feature type="compositionally biased region" description="Low complexity" evidence="10">
    <location>
        <begin position="58"/>
        <end position="102"/>
    </location>
</feature>
<reference evidence="11 12" key="1">
    <citation type="submission" date="2023-04" db="EMBL/GenBank/DDBJ databases">
        <title>Colletotrichum tabacum stain YC1 causing leaf anthracnose on Nicotiana tabacum(L.) cv.</title>
        <authorList>
            <person name="Ji Z."/>
            <person name="Wang M."/>
            <person name="Zhang J."/>
            <person name="Wang N."/>
            <person name="Zhou Z."/>
        </authorList>
    </citation>
    <scope>NUCLEOTIDE SEQUENCE [LARGE SCALE GENOMIC DNA]</scope>
    <source>
        <strain evidence="11 12">YC1</strain>
    </source>
</reference>